<keyword evidence="2 6" id="KW-0812">Transmembrane</keyword>
<dbReference type="GO" id="GO:0016020">
    <property type="term" value="C:membrane"/>
    <property type="evidence" value="ECO:0007669"/>
    <property type="project" value="UniProtKB-SubCell"/>
</dbReference>
<feature type="transmembrane region" description="Helical" evidence="6">
    <location>
        <begin position="12"/>
        <end position="29"/>
    </location>
</feature>
<organism evidence="8">
    <name type="scientific">hydrothermal vent metagenome</name>
    <dbReference type="NCBI Taxonomy" id="652676"/>
    <lineage>
        <taxon>unclassified sequences</taxon>
        <taxon>metagenomes</taxon>
        <taxon>ecological metagenomes</taxon>
    </lineage>
</organism>
<evidence type="ECO:0000256" key="3">
    <source>
        <dbReference type="ARBA" id="ARBA00022989"/>
    </source>
</evidence>
<protein>
    <recommendedName>
        <fullName evidence="7">TonB C-terminal domain-containing protein</fullName>
    </recommendedName>
</protein>
<keyword evidence="4 6" id="KW-0472">Membrane</keyword>
<dbReference type="GO" id="GO:0055085">
    <property type="term" value="P:transmembrane transport"/>
    <property type="evidence" value="ECO:0007669"/>
    <property type="project" value="InterPro"/>
</dbReference>
<keyword evidence="3 6" id="KW-1133">Transmembrane helix</keyword>
<dbReference type="AlphaFoldDB" id="A0A3B1BYM5"/>
<feature type="region of interest" description="Disordered" evidence="5">
    <location>
        <begin position="66"/>
        <end position="112"/>
    </location>
</feature>
<evidence type="ECO:0000256" key="6">
    <source>
        <dbReference type="SAM" id="Phobius"/>
    </source>
</evidence>
<dbReference type="Gene3D" id="3.30.1150.10">
    <property type="match status" value="1"/>
</dbReference>
<comment type="subcellular location">
    <subcellularLocation>
        <location evidence="1">Membrane</location>
        <topology evidence="1">Single-pass membrane protein</topology>
    </subcellularLocation>
</comment>
<proteinExistence type="predicted"/>
<dbReference type="SUPFAM" id="SSF74653">
    <property type="entry name" value="TolA/TonB C-terminal domain"/>
    <property type="match status" value="1"/>
</dbReference>
<feature type="domain" description="TonB C-terminal" evidence="7">
    <location>
        <begin position="242"/>
        <end position="294"/>
    </location>
</feature>
<dbReference type="EMBL" id="UOGB01000259">
    <property type="protein sequence ID" value="VAX23069.1"/>
    <property type="molecule type" value="Genomic_DNA"/>
</dbReference>
<name>A0A3B1BYM5_9ZZZZ</name>
<dbReference type="PROSITE" id="PS52015">
    <property type="entry name" value="TONB_CTD"/>
    <property type="match status" value="1"/>
</dbReference>
<feature type="compositionally biased region" description="Basic and acidic residues" evidence="5">
    <location>
        <begin position="66"/>
        <end position="80"/>
    </location>
</feature>
<dbReference type="NCBIfam" id="TIGR01352">
    <property type="entry name" value="tonB_Cterm"/>
    <property type="match status" value="1"/>
</dbReference>
<gene>
    <name evidence="8" type="ORF">MNBD_NITROSPINAE03-363</name>
</gene>
<evidence type="ECO:0000259" key="7">
    <source>
        <dbReference type="PROSITE" id="PS52015"/>
    </source>
</evidence>
<evidence type="ECO:0000256" key="2">
    <source>
        <dbReference type="ARBA" id="ARBA00022692"/>
    </source>
</evidence>
<dbReference type="Pfam" id="PF03544">
    <property type="entry name" value="TonB_C"/>
    <property type="match status" value="1"/>
</dbReference>
<evidence type="ECO:0000313" key="8">
    <source>
        <dbReference type="EMBL" id="VAX23069.1"/>
    </source>
</evidence>
<evidence type="ECO:0000256" key="1">
    <source>
        <dbReference type="ARBA" id="ARBA00004167"/>
    </source>
</evidence>
<evidence type="ECO:0000256" key="5">
    <source>
        <dbReference type="SAM" id="MobiDB-lite"/>
    </source>
</evidence>
<feature type="non-terminal residue" evidence="8">
    <location>
        <position position="294"/>
    </location>
</feature>
<dbReference type="InterPro" id="IPR006260">
    <property type="entry name" value="TonB/TolA_C"/>
</dbReference>
<evidence type="ECO:0000256" key="4">
    <source>
        <dbReference type="ARBA" id="ARBA00023136"/>
    </source>
</evidence>
<feature type="compositionally biased region" description="Basic and acidic residues" evidence="5">
    <location>
        <begin position="87"/>
        <end position="112"/>
    </location>
</feature>
<reference evidence="8" key="1">
    <citation type="submission" date="2018-06" db="EMBL/GenBank/DDBJ databases">
        <authorList>
            <person name="Zhirakovskaya E."/>
        </authorList>
    </citation>
    <scope>NUCLEOTIDE SEQUENCE</scope>
</reference>
<accession>A0A3B1BYM5</accession>
<sequence length="294" mass="32439">MYFPIRRFFLQSLGLHTIFFLFTGFIVVIPDGSVAPIKVVLIEAGPNPDNDLLAGVILETPKPLKEKKPDSAKVLSHYDSKAGSPEKGGEYKADKTAIPRKSIDPPAPSKEKAKEDINAAKLDKPIIKIASLTSVEKSKSEETVSKDMNIFSEEALEKTEETEKAKIFEKSFDEREEKHRKLSSLMTDRPDPESEEVTQVIGMPGVEGAEIESMATSDTDDVVDMGDEAIVSLNTKSFKYMDYFVSIKQAMETVWAYPEEAILQGLSGRTMLQFTVGADGSLEDVQVVKSSGHK</sequence>
<dbReference type="InterPro" id="IPR037682">
    <property type="entry name" value="TonB_C"/>
</dbReference>